<dbReference type="InterPro" id="IPR001466">
    <property type="entry name" value="Beta-lactam-related"/>
</dbReference>
<dbReference type="SUPFAM" id="SSF56601">
    <property type="entry name" value="beta-lactamase/transpeptidase-like"/>
    <property type="match status" value="1"/>
</dbReference>
<sequence>MAEAEWSEILAGMDRHRGRRHRSPDRISLPDLMDLHRVPAVSVAVTGDGVVPWAAAYGTATTSTIFQACSISKHVAAFGTLRLVDQGVLDLDEDVHTYLTSWRLPADDGWRARTTVRQLLAHTAGLSSNWFRGFHQDDQVPTLRQVLDGEPPATTPPVRATTLPGSRFRYSGSHYAVLQQVLEDVTDTPFTTLMHTLVLEPLDMRDSSYDQQFPLHHDTATGHHAEGTPLGGGWRVQPELAAAGLWTTPSDLVRLGAEIRTRALSLLTADTTEQMLTPQVPGGYGLGVHVDAAGRFGHTGGNLGYGCWTFTWPDAGATMAVMINNELADEVLMGLLDEAERRYGTSRPGAVEGSPTGTWRLRDDYRIDITETDGGLVLTSPGQPPLALHPLGRGRYRAGALDCEIRRTDRDTLELRQEDDVRTATRER</sequence>
<dbReference type="PANTHER" id="PTHR46825:SF12">
    <property type="entry name" value="PENICILLIN-BINDING PROTEIN 4"/>
    <property type="match status" value="1"/>
</dbReference>
<dbReference type="Gene3D" id="3.40.710.10">
    <property type="entry name" value="DD-peptidase/beta-lactamase superfamily"/>
    <property type="match status" value="1"/>
</dbReference>
<evidence type="ECO:0000313" key="2">
    <source>
        <dbReference type="EMBL" id="MCS7483357.1"/>
    </source>
</evidence>
<dbReference type="EMBL" id="JANYMP010000031">
    <property type="protein sequence ID" value="MCS7483357.1"/>
    <property type="molecule type" value="Genomic_DNA"/>
</dbReference>
<evidence type="ECO:0000259" key="1">
    <source>
        <dbReference type="Pfam" id="PF00144"/>
    </source>
</evidence>
<dbReference type="InterPro" id="IPR012338">
    <property type="entry name" value="Beta-lactam/transpept-like"/>
</dbReference>
<comment type="caution">
    <text evidence="2">The sequence shown here is derived from an EMBL/GenBank/DDBJ whole genome shotgun (WGS) entry which is preliminary data.</text>
</comment>
<proteinExistence type="predicted"/>
<dbReference type="RefSeq" id="WP_259628817.1">
    <property type="nucleotide sequence ID" value="NZ_JANYMP010000031.1"/>
</dbReference>
<protein>
    <submittedName>
        <fullName evidence="2">Beta-lactamase family protein</fullName>
    </submittedName>
</protein>
<feature type="domain" description="Beta-lactamase-related" evidence="1">
    <location>
        <begin position="32"/>
        <end position="326"/>
    </location>
</feature>
<dbReference type="AlphaFoldDB" id="A0A9X2VVW3"/>
<accession>A0A9X2VVW3</accession>
<dbReference type="PANTHER" id="PTHR46825">
    <property type="entry name" value="D-ALANYL-D-ALANINE-CARBOXYPEPTIDASE/ENDOPEPTIDASE AMPH"/>
    <property type="match status" value="1"/>
</dbReference>
<dbReference type="InterPro" id="IPR050491">
    <property type="entry name" value="AmpC-like"/>
</dbReference>
<reference evidence="2" key="1">
    <citation type="submission" date="2022-08" db="EMBL/GenBank/DDBJ databases">
        <authorList>
            <person name="Tistechok S."/>
            <person name="Samborskyy M."/>
            <person name="Roman I."/>
        </authorList>
    </citation>
    <scope>NUCLEOTIDE SEQUENCE</scope>
    <source>
        <strain evidence="2">DSM 103496</strain>
    </source>
</reference>
<dbReference type="Proteomes" id="UP001141259">
    <property type="component" value="Unassembled WGS sequence"/>
</dbReference>
<keyword evidence="3" id="KW-1185">Reference proteome</keyword>
<name>A0A9X2VVW3_9PSEU</name>
<dbReference type="Pfam" id="PF00144">
    <property type="entry name" value="Beta-lactamase"/>
    <property type="match status" value="1"/>
</dbReference>
<organism evidence="2 3">
    <name type="scientific">Umezawaea endophytica</name>
    <dbReference type="NCBI Taxonomy" id="1654476"/>
    <lineage>
        <taxon>Bacteria</taxon>
        <taxon>Bacillati</taxon>
        <taxon>Actinomycetota</taxon>
        <taxon>Actinomycetes</taxon>
        <taxon>Pseudonocardiales</taxon>
        <taxon>Pseudonocardiaceae</taxon>
        <taxon>Umezawaea</taxon>
    </lineage>
</organism>
<evidence type="ECO:0000313" key="3">
    <source>
        <dbReference type="Proteomes" id="UP001141259"/>
    </source>
</evidence>
<gene>
    <name evidence="2" type="ORF">NZH93_41480</name>
</gene>